<dbReference type="EMBL" id="MBTG01000072">
    <property type="protein sequence ID" value="OPH46989.1"/>
    <property type="molecule type" value="Genomic_DNA"/>
</dbReference>
<organism evidence="2 3">
    <name type="scientific">Paenibacillus ferrarius</name>
    <dbReference type="NCBI Taxonomy" id="1469647"/>
    <lineage>
        <taxon>Bacteria</taxon>
        <taxon>Bacillati</taxon>
        <taxon>Bacillota</taxon>
        <taxon>Bacilli</taxon>
        <taxon>Bacillales</taxon>
        <taxon>Paenibacillaceae</taxon>
        <taxon>Paenibacillus</taxon>
    </lineage>
</organism>
<dbReference type="PANTHER" id="PTHR30546:SF23">
    <property type="entry name" value="FLAVOPROTEIN-LIKE PROTEIN YCP4-RELATED"/>
    <property type="match status" value="1"/>
</dbReference>
<dbReference type="InterPro" id="IPR005025">
    <property type="entry name" value="FMN_Rdtase-like_dom"/>
</dbReference>
<evidence type="ECO:0000259" key="1">
    <source>
        <dbReference type="PROSITE" id="PS50902"/>
    </source>
</evidence>
<dbReference type="AlphaFoldDB" id="A0A1V4H7D2"/>
<dbReference type="RefSeq" id="WP_079421307.1">
    <property type="nucleotide sequence ID" value="NZ_MBTG01000072.1"/>
</dbReference>
<comment type="caution">
    <text evidence="2">The sequence shown here is derived from an EMBL/GenBank/DDBJ whole genome shotgun (WGS) entry which is preliminary data.</text>
</comment>
<dbReference type="InterPro" id="IPR029039">
    <property type="entry name" value="Flavoprotein-like_sf"/>
</dbReference>
<evidence type="ECO:0000313" key="3">
    <source>
        <dbReference type="Proteomes" id="UP000190626"/>
    </source>
</evidence>
<reference evidence="3" key="1">
    <citation type="submission" date="2016-07" db="EMBL/GenBank/DDBJ databases">
        <authorList>
            <person name="Florea S."/>
            <person name="Webb J.S."/>
            <person name="Jaromczyk J."/>
            <person name="Schardl C.L."/>
        </authorList>
    </citation>
    <scope>NUCLEOTIDE SEQUENCE [LARGE SCALE GENOMIC DNA]</scope>
    <source>
        <strain evidence="3">CY1</strain>
    </source>
</reference>
<dbReference type="OrthoDB" id="9801479at2"/>
<keyword evidence="3" id="KW-1185">Reference proteome</keyword>
<feature type="domain" description="Flavodoxin-like" evidence="1">
    <location>
        <begin position="4"/>
        <end position="226"/>
    </location>
</feature>
<dbReference type="InterPro" id="IPR008254">
    <property type="entry name" value="Flavodoxin/NO_synth"/>
</dbReference>
<dbReference type="GO" id="GO:0010181">
    <property type="term" value="F:FMN binding"/>
    <property type="evidence" value="ECO:0007669"/>
    <property type="project" value="InterPro"/>
</dbReference>
<dbReference type="PANTHER" id="PTHR30546">
    <property type="entry name" value="FLAVODOXIN-RELATED PROTEIN WRBA-RELATED"/>
    <property type="match status" value="1"/>
</dbReference>
<dbReference type="PROSITE" id="PS50902">
    <property type="entry name" value="FLAVODOXIN_LIKE"/>
    <property type="match status" value="1"/>
</dbReference>
<dbReference type="Gene3D" id="3.40.50.360">
    <property type="match status" value="1"/>
</dbReference>
<name>A0A1V4H7D2_9BACL</name>
<evidence type="ECO:0000313" key="2">
    <source>
        <dbReference type="EMBL" id="OPH46989.1"/>
    </source>
</evidence>
<dbReference type="GO" id="GO:0016020">
    <property type="term" value="C:membrane"/>
    <property type="evidence" value="ECO:0007669"/>
    <property type="project" value="TreeGrafter"/>
</dbReference>
<dbReference type="Pfam" id="PF03358">
    <property type="entry name" value="FMN_red"/>
    <property type="match status" value="1"/>
</dbReference>
<dbReference type="STRING" id="1469647.BC351_13280"/>
<dbReference type="GO" id="GO:0003955">
    <property type="term" value="F:NAD(P)H dehydrogenase (quinone) activity"/>
    <property type="evidence" value="ECO:0007669"/>
    <property type="project" value="TreeGrafter"/>
</dbReference>
<dbReference type="Proteomes" id="UP000190626">
    <property type="component" value="Unassembled WGS sequence"/>
</dbReference>
<proteinExistence type="predicted"/>
<gene>
    <name evidence="2" type="ORF">BC351_13280</name>
</gene>
<dbReference type="SUPFAM" id="SSF52218">
    <property type="entry name" value="Flavoproteins"/>
    <property type="match status" value="1"/>
</dbReference>
<accession>A0A1V4H7D2</accession>
<protein>
    <submittedName>
        <fullName evidence="2">Flavoprotein</fullName>
    </submittedName>
</protein>
<sequence length="256" mass="28232">MANLLVIYYSAFGHVFQMAQAVADGASQFGTHDVRIVRIPEMIAQQNRVIQQDKERPQAEDEKLASAKVLSHQFRLTDRYSKYEAAQTLQQAIPFATNDDLRWADGILWGFPTYYGTMPSQVKLFLEMAGELCIEGALEGKPTGIFNSTASIHTGHEAAILTSMVPLFHFGMIFVGLPYSENPEYLTADAIGCSPYGASTLAGPDSSLSPDPRELLMAARLGERVADVAAALQLFQAHKQDRNECNFESLRSTTHL</sequence>